<accession>A0AAD9L933</accession>
<feature type="compositionally biased region" description="Low complexity" evidence="1">
    <location>
        <begin position="287"/>
        <end position="304"/>
    </location>
</feature>
<evidence type="ECO:0000313" key="2">
    <source>
        <dbReference type="EMBL" id="KAK1927653.1"/>
    </source>
</evidence>
<sequence>MTSFASPSLPGPSPSRANPFARPTASHSPRSFKRTSLLPSLASPAKVSKHLTTPGDKPTAGANTTYGSGSKARQGWRLLWRGGLEIGKDGWRLDGITFFAKLSFPPPTPSHQATNPFDAPEQGTTPLQTASPFTGLPAGDTDLCLSLESLRGRKYLKLRGVVDLPAEEILEGTDEAGVQMSIAPNAPLLAGYFTGLLCKSPSLSPQGRTLTAVAIGLGDDVDSPSSTVLVYGQKSDVDPTSLRLLVGRRRPPPPPPSERKVRPGDPLPRALFFPSHAPDKPPPPFPRARTARSLSRAPSTSSIYAPPPPPPPTHSVSAPQLTSSGRTPGRRGEKRTRTADDHKEDERKRRAGRIIAPTKSEPVLRSRKLEHDQPDDEDIFGKRGSSIGPMGKSDGAEPTSDPAGNNRMKRVKVSQQVLDNKGVIRKQTMVLMEERGYLRTHPAFKDVFGMTTKGAYFAFRDLLETGPIMKVDVHRVIQGHLDMYLPSAVEAEPGALSQVREEEEDDVVFENPTNEVGTFQETHAPSSEGLLSDGVFSEEPMSEGIVSEGAVSAIPMSEDGVS</sequence>
<feature type="compositionally biased region" description="Basic and acidic residues" evidence="1">
    <location>
        <begin position="362"/>
        <end position="372"/>
    </location>
</feature>
<feature type="region of interest" description="Disordered" evidence="1">
    <location>
        <begin position="243"/>
        <end position="407"/>
    </location>
</feature>
<comment type="caution">
    <text evidence="2">The sequence shown here is derived from an EMBL/GenBank/DDBJ whole genome shotgun (WGS) entry which is preliminary data.</text>
</comment>
<reference evidence="2" key="1">
    <citation type="submission" date="2023-02" db="EMBL/GenBank/DDBJ databases">
        <title>Identification and recombinant expression of a fungal hydrolase from Papiliotrema laurentii that hydrolyzes apple cutin and clears colloidal polyester polyurethane.</title>
        <authorList>
            <consortium name="DOE Joint Genome Institute"/>
            <person name="Roman V.A."/>
            <person name="Bojanowski C."/>
            <person name="Crable B.R."/>
            <person name="Wagner D.N."/>
            <person name="Hung C.S."/>
            <person name="Nadeau L.J."/>
            <person name="Schratz L."/>
            <person name="Haridas S."/>
            <person name="Pangilinan J."/>
            <person name="Lipzen A."/>
            <person name="Na H."/>
            <person name="Yan M."/>
            <person name="Ng V."/>
            <person name="Grigoriev I.V."/>
            <person name="Spatafora J.W."/>
            <person name="Barlow D."/>
            <person name="Biffinger J."/>
            <person name="Kelley-Loughnane N."/>
            <person name="Varaljay V.A."/>
            <person name="Crookes-Goodson W.J."/>
        </authorList>
    </citation>
    <scope>NUCLEOTIDE SEQUENCE</scope>
    <source>
        <strain evidence="2">5307AH</strain>
    </source>
</reference>
<evidence type="ECO:0008006" key="4">
    <source>
        <dbReference type="Google" id="ProtNLM"/>
    </source>
</evidence>
<dbReference type="Proteomes" id="UP001182556">
    <property type="component" value="Unassembled WGS sequence"/>
</dbReference>
<feature type="compositionally biased region" description="Basic and acidic residues" evidence="1">
    <location>
        <begin position="335"/>
        <end position="348"/>
    </location>
</feature>
<dbReference type="AlphaFoldDB" id="A0AAD9L933"/>
<dbReference type="EMBL" id="JAODAN010000001">
    <property type="protein sequence ID" value="KAK1927653.1"/>
    <property type="molecule type" value="Genomic_DNA"/>
</dbReference>
<evidence type="ECO:0000313" key="3">
    <source>
        <dbReference type="Proteomes" id="UP001182556"/>
    </source>
</evidence>
<keyword evidence="3" id="KW-1185">Reference proteome</keyword>
<protein>
    <recommendedName>
        <fullName evidence="4">Sld7 C-terminal domain-containing protein</fullName>
    </recommendedName>
</protein>
<evidence type="ECO:0000256" key="1">
    <source>
        <dbReference type="SAM" id="MobiDB-lite"/>
    </source>
</evidence>
<proteinExistence type="predicted"/>
<organism evidence="2 3">
    <name type="scientific">Papiliotrema laurentii</name>
    <name type="common">Cryptococcus laurentii</name>
    <dbReference type="NCBI Taxonomy" id="5418"/>
    <lineage>
        <taxon>Eukaryota</taxon>
        <taxon>Fungi</taxon>
        <taxon>Dikarya</taxon>
        <taxon>Basidiomycota</taxon>
        <taxon>Agaricomycotina</taxon>
        <taxon>Tremellomycetes</taxon>
        <taxon>Tremellales</taxon>
        <taxon>Rhynchogastremaceae</taxon>
        <taxon>Papiliotrema</taxon>
    </lineage>
</organism>
<gene>
    <name evidence="2" type="ORF">DB88DRAFT_478777</name>
</gene>
<feature type="region of interest" description="Disordered" evidence="1">
    <location>
        <begin position="1"/>
        <end position="70"/>
    </location>
</feature>
<name>A0AAD9L933_PAPLA</name>